<dbReference type="STRING" id="314230.DSM3645_19613"/>
<dbReference type="HOGENOM" id="CLU_017817_0_0_0"/>
<dbReference type="Pfam" id="PF13519">
    <property type="entry name" value="VWA_2"/>
    <property type="match status" value="1"/>
</dbReference>
<dbReference type="CDD" id="cd00198">
    <property type="entry name" value="vWFA"/>
    <property type="match status" value="1"/>
</dbReference>
<name>A3ZTH6_9BACT</name>
<comment type="caution">
    <text evidence="3">The sequence shown here is derived from an EMBL/GenBank/DDBJ whole genome shotgun (WGS) entry which is preliminary data.</text>
</comment>
<gene>
    <name evidence="3" type="ORF">DSM3645_19613</name>
</gene>
<dbReference type="SUPFAM" id="SSF52317">
    <property type="entry name" value="Class I glutamine amidotransferase-like"/>
    <property type="match status" value="1"/>
</dbReference>
<feature type="domain" description="VWFA" evidence="2">
    <location>
        <begin position="102"/>
        <end position="297"/>
    </location>
</feature>
<dbReference type="EMBL" id="AANZ01000010">
    <property type="protein sequence ID" value="EAQ80237.1"/>
    <property type="molecule type" value="Genomic_DNA"/>
</dbReference>
<dbReference type="Gene3D" id="2.60.40.10">
    <property type="entry name" value="Immunoglobulins"/>
    <property type="match status" value="1"/>
</dbReference>
<evidence type="ECO:0000259" key="2">
    <source>
        <dbReference type="PROSITE" id="PS50234"/>
    </source>
</evidence>
<dbReference type="eggNOG" id="COG5426">
    <property type="taxonomic scope" value="Bacteria"/>
</dbReference>
<dbReference type="OrthoDB" id="251556at2"/>
<proteinExistence type="predicted"/>
<dbReference type="InterPro" id="IPR024163">
    <property type="entry name" value="Aerotolerance_reg_N"/>
</dbReference>
<keyword evidence="1" id="KW-0472">Membrane</keyword>
<dbReference type="Gene3D" id="3.40.50.410">
    <property type="entry name" value="von Willebrand factor, type A domain"/>
    <property type="match status" value="1"/>
</dbReference>
<dbReference type="Proteomes" id="UP000004358">
    <property type="component" value="Unassembled WGS sequence"/>
</dbReference>
<feature type="transmembrane region" description="Helical" evidence="1">
    <location>
        <begin position="682"/>
        <end position="708"/>
    </location>
</feature>
<dbReference type="RefSeq" id="WP_002651820.1">
    <property type="nucleotide sequence ID" value="NZ_CH672376.1"/>
</dbReference>
<dbReference type="InterPro" id="IPR011933">
    <property type="entry name" value="Double_TM_dom"/>
</dbReference>
<dbReference type="InterPro" id="IPR002035">
    <property type="entry name" value="VWF_A"/>
</dbReference>
<evidence type="ECO:0000256" key="1">
    <source>
        <dbReference type="SAM" id="Phobius"/>
    </source>
</evidence>
<evidence type="ECO:0000313" key="4">
    <source>
        <dbReference type="Proteomes" id="UP000004358"/>
    </source>
</evidence>
<protein>
    <recommendedName>
        <fullName evidence="2">VWFA domain-containing protein</fullName>
    </recommendedName>
</protein>
<dbReference type="SUPFAM" id="SSF53300">
    <property type="entry name" value="vWA-like"/>
    <property type="match status" value="1"/>
</dbReference>
<feature type="transmembrane region" description="Helical" evidence="1">
    <location>
        <begin position="6"/>
        <end position="29"/>
    </location>
</feature>
<accession>A3ZTH6</accession>
<evidence type="ECO:0000313" key="3">
    <source>
        <dbReference type="EMBL" id="EAQ80237.1"/>
    </source>
</evidence>
<sequence length="721" mass="77944">MSLLAVSPFLLSSVGMLAWGAAAAAPILIHLWNRRRHRNTTWAAMQYLIAAMKKNSRRIQIEQLLLLLLRCAIMLLFALALADISCTSGSPLAATASLDARHTVLVIDGSYSMDYQENGSSRFNAAKTEARHIVEATSQGDGYTLVRMGQPPLVVIGDPAYDVGDVLQEIDAMQIAHEGANLETTLAEVEKILDNAHANHPRLTRSRVILFSDLQKTTWEDATAGGAALRFEALAKKGSLSLIDVGQSAAGNALIENVQMLEPFATLAAPSTFEIDIRREGDLESGGKSVRMFVDETLVGQQVIDLTTSEAASAQFSYRFEKQGDHAIEFRLDEDALPIDDHRWIVASAKDQVRVLCVAGSPGAAKFLRFALRPDDRAEASIAPEVVSQSALVEIDLAPYAAIFVADAARFTAQEAGVLTEYAATGKGIAFFLGPDADADNYNRLLGSQETPLLPVTLESASAEGDYRFDPRSYEHPLVEPFRGQQGGGLLSTPIWRYFRVKRNETARTALWFDTGDPAIVLGSAAASDQGEATDNVAVICLPAAISTATRSGQPWSALLTWPSFPPLVQETLAQLVRGESDRQNIMVGQVLQGRLTSSSSAVTAAITNPRGETQRLGRLPDGSWAFDETETSGVYRLKMSDRPHADELFAANLQTVESDLTKVARDDLPPVLFQANSDDSAYFAAGIADGFPLFRILLISVLALLLLEPVLAWKFGSAAL</sequence>
<dbReference type="PROSITE" id="PS50234">
    <property type="entry name" value="VWFA"/>
    <property type="match status" value="1"/>
</dbReference>
<dbReference type="NCBIfam" id="TIGR02226">
    <property type="entry name" value="two_anch"/>
    <property type="match status" value="1"/>
</dbReference>
<keyword evidence="1" id="KW-0812">Transmembrane</keyword>
<feature type="transmembrane region" description="Helical" evidence="1">
    <location>
        <begin position="64"/>
        <end position="82"/>
    </location>
</feature>
<keyword evidence="1" id="KW-1133">Transmembrane helix</keyword>
<dbReference type="InterPro" id="IPR029062">
    <property type="entry name" value="Class_I_gatase-like"/>
</dbReference>
<reference evidence="3 4" key="1">
    <citation type="submission" date="2006-02" db="EMBL/GenBank/DDBJ databases">
        <authorList>
            <person name="Amann R."/>
            <person name="Ferriera S."/>
            <person name="Johnson J."/>
            <person name="Kravitz S."/>
            <person name="Halpern A."/>
            <person name="Remington K."/>
            <person name="Beeson K."/>
            <person name="Tran B."/>
            <person name="Rogers Y.-H."/>
            <person name="Friedman R."/>
            <person name="Venter J.C."/>
        </authorList>
    </citation>
    <scope>NUCLEOTIDE SEQUENCE [LARGE SCALE GENOMIC DNA]</scope>
    <source>
        <strain evidence="3 4">DSM 3645</strain>
    </source>
</reference>
<dbReference type="PANTHER" id="PTHR37464:SF1">
    <property type="entry name" value="BLL2463 PROTEIN"/>
    <property type="match status" value="1"/>
</dbReference>
<dbReference type="AlphaFoldDB" id="A3ZTH6"/>
<organism evidence="3 4">
    <name type="scientific">Blastopirellula marina DSM 3645</name>
    <dbReference type="NCBI Taxonomy" id="314230"/>
    <lineage>
        <taxon>Bacteria</taxon>
        <taxon>Pseudomonadati</taxon>
        <taxon>Planctomycetota</taxon>
        <taxon>Planctomycetia</taxon>
        <taxon>Pirellulales</taxon>
        <taxon>Pirellulaceae</taxon>
        <taxon>Blastopirellula</taxon>
    </lineage>
</organism>
<dbReference type="Pfam" id="PF07584">
    <property type="entry name" value="BatA"/>
    <property type="match status" value="1"/>
</dbReference>
<dbReference type="InterPro" id="IPR036465">
    <property type="entry name" value="vWFA_dom_sf"/>
</dbReference>
<dbReference type="InterPro" id="IPR013783">
    <property type="entry name" value="Ig-like_fold"/>
</dbReference>
<dbReference type="Gene3D" id="3.40.50.880">
    <property type="match status" value="1"/>
</dbReference>
<dbReference type="PANTHER" id="PTHR37464">
    <property type="entry name" value="BLL2463 PROTEIN"/>
    <property type="match status" value="1"/>
</dbReference>